<protein>
    <submittedName>
        <fullName evidence="2">Uncharacterized protein</fullName>
    </submittedName>
</protein>
<dbReference type="AlphaFoldDB" id="A0A655AYF4"/>
<gene>
    <name evidence="2" type="ORF">ERS027646_04913</name>
</gene>
<name>A0A655AYF4_MYCTX</name>
<reference evidence="2 3" key="1">
    <citation type="submission" date="2015-03" db="EMBL/GenBank/DDBJ databases">
        <authorList>
            <consortium name="Pathogen Informatics"/>
        </authorList>
    </citation>
    <scope>NUCLEOTIDE SEQUENCE [LARGE SCALE GENOMIC DNA]</scope>
    <source>
        <strain evidence="2 3">Bir 172</strain>
    </source>
</reference>
<organism evidence="2 3">
    <name type="scientific">Mycobacterium tuberculosis</name>
    <dbReference type="NCBI Taxonomy" id="1773"/>
    <lineage>
        <taxon>Bacteria</taxon>
        <taxon>Bacillati</taxon>
        <taxon>Actinomycetota</taxon>
        <taxon>Actinomycetes</taxon>
        <taxon>Mycobacteriales</taxon>
        <taxon>Mycobacteriaceae</taxon>
        <taxon>Mycobacterium</taxon>
        <taxon>Mycobacterium tuberculosis complex</taxon>
    </lineage>
</organism>
<evidence type="ECO:0000256" key="1">
    <source>
        <dbReference type="SAM" id="MobiDB-lite"/>
    </source>
</evidence>
<sequence>MLRWVSASESPPNFSSAARASTNATMVSTTTPAAGTAHTSER</sequence>
<dbReference type="EMBL" id="CNGE01001996">
    <property type="protein sequence ID" value="CKU67277.1"/>
    <property type="molecule type" value="Genomic_DNA"/>
</dbReference>
<feature type="compositionally biased region" description="Polar residues" evidence="1">
    <location>
        <begin position="7"/>
        <end position="33"/>
    </location>
</feature>
<proteinExistence type="predicted"/>
<dbReference type="Proteomes" id="UP000048948">
    <property type="component" value="Unassembled WGS sequence"/>
</dbReference>
<evidence type="ECO:0000313" key="2">
    <source>
        <dbReference type="EMBL" id="CKU67277.1"/>
    </source>
</evidence>
<evidence type="ECO:0000313" key="3">
    <source>
        <dbReference type="Proteomes" id="UP000048948"/>
    </source>
</evidence>
<accession>A0A655AYF4</accession>
<feature type="region of interest" description="Disordered" evidence="1">
    <location>
        <begin position="1"/>
        <end position="42"/>
    </location>
</feature>